<keyword evidence="3" id="KW-1185">Reference proteome</keyword>
<reference evidence="2" key="1">
    <citation type="submission" date="2023-10" db="EMBL/GenBank/DDBJ databases">
        <authorList>
            <person name="Chen Y."/>
            <person name="Shah S."/>
            <person name="Dougan E. K."/>
            <person name="Thang M."/>
            <person name="Chan C."/>
        </authorList>
    </citation>
    <scope>NUCLEOTIDE SEQUENCE [LARGE SCALE GENOMIC DNA]</scope>
</reference>
<dbReference type="Proteomes" id="UP001189429">
    <property type="component" value="Unassembled WGS sequence"/>
</dbReference>
<protein>
    <submittedName>
        <fullName evidence="2">Uncharacterized protein</fullName>
    </submittedName>
</protein>
<evidence type="ECO:0000313" key="2">
    <source>
        <dbReference type="EMBL" id="CAK0858109.1"/>
    </source>
</evidence>
<feature type="region of interest" description="Disordered" evidence="1">
    <location>
        <begin position="1"/>
        <end position="98"/>
    </location>
</feature>
<feature type="non-terminal residue" evidence="2">
    <location>
        <position position="1"/>
    </location>
</feature>
<organism evidence="2 3">
    <name type="scientific">Prorocentrum cordatum</name>
    <dbReference type="NCBI Taxonomy" id="2364126"/>
    <lineage>
        <taxon>Eukaryota</taxon>
        <taxon>Sar</taxon>
        <taxon>Alveolata</taxon>
        <taxon>Dinophyceae</taxon>
        <taxon>Prorocentrales</taxon>
        <taxon>Prorocentraceae</taxon>
        <taxon>Prorocentrum</taxon>
    </lineage>
</organism>
<name>A0ABN9UEX2_9DINO</name>
<dbReference type="EMBL" id="CAUYUJ010015787">
    <property type="protein sequence ID" value="CAK0858109.1"/>
    <property type="molecule type" value="Genomic_DNA"/>
</dbReference>
<sequence>PGAAPRSATTASWARSSPRRACCPTPRARRTPRGRTRRVPAWRALPGPCRRPRLRPTPSTSPQHCKAELRHPRSRLRLATRPRPRPSPAPWRLRRRPR</sequence>
<feature type="non-terminal residue" evidence="2">
    <location>
        <position position="98"/>
    </location>
</feature>
<feature type="compositionally biased region" description="Basic residues" evidence="1">
    <location>
        <begin position="27"/>
        <end position="40"/>
    </location>
</feature>
<comment type="caution">
    <text evidence="2">The sequence shown here is derived from an EMBL/GenBank/DDBJ whole genome shotgun (WGS) entry which is preliminary data.</text>
</comment>
<proteinExistence type="predicted"/>
<accession>A0ABN9UEX2</accession>
<evidence type="ECO:0000256" key="1">
    <source>
        <dbReference type="SAM" id="MobiDB-lite"/>
    </source>
</evidence>
<feature type="compositionally biased region" description="Basic residues" evidence="1">
    <location>
        <begin position="72"/>
        <end position="84"/>
    </location>
</feature>
<evidence type="ECO:0000313" key="3">
    <source>
        <dbReference type="Proteomes" id="UP001189429"/>
    </source>
</evidence>
<feature type="compositionally biased region" description="Low complexity" evidence="1">
    <location>
        <begin position="1"/>
        <end position="26"/>
    </location>
</feature>
<gene>
    <name evidence="2" type="ORF">PCOR1329_LOCUS47999</name>
</gene>